<name>A0A5H2X8R3_NEPCI</name>
<comment type="similarity">
    <text evidence="1">Belongs to the N-acetylmuramoyl-L-alanine amidase 2 family.</text>
</comment>
<dbReference type="SMART" id="SM00701">
    <property type="entry name" value="PGRP"/>
    <property type="match status" value="1"/>
</dbReference>
<sequence length="214" mass="24489">MGKDKYNPFRTAPIRRVKLPPYIPPQVVPRAEWGAVSALETLAMEPTALPVDNVILTYFTNTANCEDSDSCHRKLREIQVAHMSRGLPDIAYNLLIGGDLKIYEGRGWDWKPEKHDLFPDIHDDSIEIAFIGDYRDVQAEIMGNLIKECLSIIDLGVQVKNVREFFHIKESTPKLRLDTLGNDERGGTRIKRTELEECPDIYPVKPPTRHPYYS</sequence>
<dbReference type="Gene3D" id="3.40.80.10">
    <property type="entry name" value="Peptidoglycan recognition protein-like"/>
    <property type="match status" value="1"/>
</dbReference>
<dbReference type="PANTHER" id="PTHR11022:SF41">
    <property type="entry name" value="PEPTIDOGLYCAN-RECOGNITION PROTEIN LC-RELATED"/>
    <property type="match status" value="1"/>
</dbReference>
<keyword evidence="3" id="KW-0391">Immunity</keyword>
<dbReference type="InterPro" id="IPR002502">
    <property type="entry name" value="Amidase_domain"/>
</dbReference>
<dbReference type="PANTHER" id="PTHR11022">
    <property type="entry name" value="PEPTIDOGLYCAN RECOGNITION PROTEIN"/>
    <property type="match status" value="1"/>
</dbReference>
<evidence type="ECO:0000256" key="3">
    <source>
        <dbReference type="ARBA" id="ARBA00022859"/>
    </source>
</evidence>
<dbReference type="SUPFAM" id="SSF55846">
    <property type="entry name" value="N-acetylmuramoyl-L-alanine amidase-like"/>
    <property type="match status" value="1"/>
</dbReference>
<gene>
    <name evidence="5" type="primary">PGRP14</name>
</gene>
<evidence type="ECO:0000256" key="2">
    <source>
        <dbReference type="ARBA" id="ARBA00022588"/>
    </source>
</evidence>
<dbReference type="GO" id="GO:0008270">
    <property type="term" value="F:zinc ion binding"/>
    <property type="evidence" value="ECO:0007669"/>
    <property type="project" value="InterPro"/>
</dbReference>
<dbReference type="GO" id="GO:0008745">
    <property type="term" value="F:N-acetylmuramoyl-L-alanine amidase activity"/>
    <property type="evidence" value="ECO:0007669"/>
    <property type="project" value="InterPro"/>
</dbReference>
<proteinExistence type="evidence at transcript level"/>
<dbReference type="GO" id="GO:0009253">
    <property type="term" value="P:peptidoglycan catabolic process"/>
    <property type="evidence" value="ECO:0007669"/>
    <property type="project" value="InterPro"/>
</dbReference>
<dbReference type="InterPro" id="IPR036505">
    <property type="entry name" value="Amidase/PGRP_sf"/>
</dbReference>
<protein>
    <submittedName>
        <fullName evidence="5">Peptidoglycan recognition protein 14</fullName>
    </submittedName>
</protein>
<reference evidence="5" key="1">
    <citation type="submission" date="2019-05" db="EMBL/GenBank/DDBJ databases">
        <title>A large number of peptidoglycan recognition protein genes expressed in the bacteriome of the green rice leafhopper Nephotettix cincticeps (Hemiptera, Cicadellidae).</title>
        <authorList>
            <person name="Tomizawa M."/>
            <person name="Nakamura Y."/>
            <person name="Suetsugu Y."/>
            <person name="Noda H."/>
        </authorList>
    </citation>
    <scope>NUCLEOTIDE SEQUENCE</scope>
</reference>
<dbReference type="InterPro" id="IPR015510">
    <property type="entry name" value="PGRP"/>
</dbReference>
<dbReference type="EMBL" id="LC484307">
    <property type="protein sequence ID" value="BBK26513.1"/>
    <property type="molecule type" value="mRNA"/>
</dbReference>
<evidence type="ECO:0000256" key="1">
    <source>
        <dbReference type="ARBA" id="ARBA00007553"/>
    </source>
</evidence>
<dbReference type="AlphaFoldDB" id="A0A5H2X8R3"/>
<dbReference type="GO" id="GO:0045087">
    <property type="term" value="P:innate immune response"/>
    <property type="evidence" value="ECO:0007669"/>
    <property type="project" value="UniProtKB-KW"/>
</dbReference>
<evidence type="ECO:0000313" key="5">
    <source>
        <dbReference type="EMBL" id="BBK26513.1"/>
    </source>
</evidence>
<dbReference type="CDD" id="cd06583">
    <property type="entry name" value="PGRP"/>
    <property type="match status" value="1"/>
</dbReference>
<feature type="domain" description="Peptidoglycan recognition protein family" evidence="4">
    <location>
        <begin position="25"/>
        <end position="176"/>
    </location>
</feature>
<evidence type="ECO:0000259" key="4">
    <source>
        <dbReference type="SMART" id="SM00701"/>
    </source>
</evidence>
<organism evidence="5">
    <name type="scientific">Nephotettix cincticeps</name>
    <name type="common">Green rice leafhopper</name>
    <name type="synonym">Selenocephalus cincticeps</name>
    <dbReference type="NCBI Taxonomy" id="94400"/>
    <lineage>
        <taxon>Eukaryota</taxon>
        <taxon>Metazoa</taxon>
        <taxon>Ecdysozoa</taxon>
        <taxon>Arthropoda</taxon>
        <taxon>Hexapoda</taxon>
        <taxon>Insecta</taxon>
        <taxon>Pterygota</taxon>
        <taxon>Neoptera</taxon>
        <taxon>Paraneoptera</taxon>
        <taxon>Hemiptera</taxon>
        <taxon>Auchenorrhyncha</taxon>
        <taxon>Membracoidea</taxon>
        <taxon>Cicadellidae</taxon>
        <taxon>Deltocephalinae</taxon>
        <taxon>Chiasmini</taxon>
        <taxon>Nephotettix</taxon>
    </lineage>
</organism>
<dbReference type="InterPro" id="IPR006619">
    <property type="entry name" value="PGRP_domain_met/bac"/>
</dbReference>
<keyword evidence="2" id="KW-0399">Innate immunity</keyword>
<accession>A0A5H2X8R3</accession>